<evidence type="ECO:0000313" key="1">
    <source>
        <dbReference type="EMBL" id="CAH1256175.1"/>
    </source>
</evidence>
<dbReference type="InterPro" id="IPR018378">
    <property type="entry name" value="C-type_lectin_CS"/>
</dbReference>
<dbReference type="SUPFAM" id="SSF56436">
    <property type="entry name" value="C-type lectin-like"/>
    <property type="match status" value="1"/>
</dbReference>
<dbReference type="InterPro" id="IPR016186">
    <property type="entry name" value="C-type_lectin-like/link_sf"/>
</dbReference>
<reference evidence="1" key="1">
    <citation type="submission" date="2022-01" db="EMBL/GenBank/DDBJ databases">
        <authorList>
            <person name="Braso-Vives M."/>
        </authorList>
    </citation>
    <scope>NUCLEOTIDE SEQUENCE</scope>
</reference>
<sequence>MPREYGSNSRNYYRVGLHDAHASGTGPRESPGNIGGQQCVQLTAASGFQWDNQACSTRKYFICQTDQETRTRVEDSQLGREVEADVDEETAFEAMRSSLLREEEELSDRTADKYRRSDAESTFHNLVRLADVKKALESEIEYGSTAMEKLNEISRELSEVWEEEDPDVDDDQADDIPREMSVVWEEQEADDVIAKDVSETEEEAGLEVDEDAIMEDIDGILEELREIVEEKEMEFEE</sequence>
<evidence type="ECO:0000313" key="2">
    <source>
        <dbReference type="Proteomes" id="UP000838412"/>
    </source>
</evidence>
<dbReference type="AlphaFoldDB" id="A0A8J9ZJD4"/>
<dbReference type="EMBL" id="OV696688">
    <property type="protein sequence ID" value="CAH1256175.1"/>
    <property type="molecule type" value="Genomic_DNA"/>
</dbReference>
<dbReference type="CDD" id="cd00037">
    <property type="entry name" value="CLECT"/>
    <property type="match status" value="1"/>
</dbReference>
<protein>
    <submittedName>
        <fullName evidence="1">Hypp1610 protein</fullName>
    </submittedName>
</protein>
<proteinExistence type="predicted"/>
<dbReference type="PROSITE" id="PS00615">
    <property type="entry name" value="C_TYPE_LECTIN_1"/>
    <property type="match status" value="1"/>
</dbReference>
<organism evidence="1 2">
    <name type="scientific">Branchiostoma lanceolatum</name>
    <name type="common">Common lancelet</name>
    <name type="synonym">Amphioxus lanceolatum</name>
    <dbReference type="NCBI Taxonomy" id="7740"/>
    <lineage>
        <taxon>Eukaryota</taxon>
        <taxon>Metazoa</taxon>
        <taxon>Chordata</taxon>
        <taxon>Cephalochordata</taxon>
        <taxon>Leptocardii</taxon>
        <taxon>Amphioxiformes</taxon>
        <taxon>Branchiostomatidae</taxon>
        <taxon>Branchiostoma</taxon>
    </lineage>
</organism>
<dbReference type="Gene3D" id="3.10.100.10">
    <property type="entry name" value="Mannose-Binding Protein A, subunit A"/>
    <property type="match status" value="1"/>
</dbReference>
<name>A0A8J9ZJD4_BRALA</name>
<dbReference type="Proteomes" id="UP000838412">
    <property type="component" value="Chromosome 3"/>
</dbReference>
<accession>A0A8J9ZJD4</accession>
<keyword evidence="2" id="KW-1185">Reference proteome</keyword>
<gene>
    <name evidence="1" type="primary">Hypp1610</name>
    <name evidence="1" type="ORF">BLAG_LOCUS14673</name>
</gene>
<dbReference type="InterPro" id="IPR016187">
    <property type="entry name" value="CTDL_fold"/>
</dbReference>